<sequence length="65" mass="7367">MLEPLSITDDQAFTLRQLLAEAEAIQEMATRISGDNAEDFDMLQNANRVTFRLLMEARELVGPKK</sequence>
<gene>
    <name evidence="1" type="ORF">N790_13225</name>
</gene>
<accession>A0A091BKG1</accession>
<dbReference type="AlphaFoldDB" id="A0A091BKG1"/>
<dbReference type="Proteomes" id="UP000029392">
    <property type="component" value="Unassembled WGS sequence"/>
</dbReference>
<dbReference type="PATRIC" id="fig|1384054.3.peg.362"/>
<evidence type="ECO:0000313" key="1">
    <source>
        <dbReference type="EMBL" id="KFN51987.1"/>
    </source>
</evidence>
<dbReference type="EMBL" id="AVCH01000015">
    <property type="protein sequence ID" value="KFN51987.1"/>
    <property type="molecule type" value="Genomic_DNA"/>
</dbReference>
<evidence type="ECO:0000313" key="2">
    <source>
        <dbReference type="Proteomes" id="UP000029392"/>
    </source>
</evidence>
<protein>
    <submittedName>
        <fullName evidence="1">Uncharacterized protein</fullName>
    </submittedName>
</protein>
<name>A0A091BKG1_9GAMM</name>
<proteinExistence type="predicted"/>
<keyword evidence="2" id="KW-1185">Reference proteome</keyword>
<organism evidence="1 2">
    <name type="scientific">Arenimonas malthae CC-JY-1</name>
    <dbReference type="NCBI Taxonomy" id="1384054"/>
    <lineage>
        <taxon>Bacteria</taxon>
        <taxon>Pseudomonadati</taxon>
        <taxon>Pseudomonadota</taxon>
        <taxon>Gammaproteobacteria</taxon>
        <taxon>Lysobacterales</taxon>
        <taxon>Lysobacteraceae</taxon>
        <taxon>Arenimonas</taxon>
    </lineage>
</organism>
<comment type="caution">
    <text evidence="1">The sequence shown here is derived from an EMBL/GenBank/DDBJ whole genome shotgun (WGS) entry which is preliminary data.</text>
</comment>
<reference evidence="1 2" key="1">
    <citation type="submission" date="2013-09" db="EMBL/GenBank/DDBJ databases">
        <title>Genome sequencing of Arenimonas malthae.</title>
        <authorList>
            <person name="Chen F."/>
            <person name="Wang G."/>
        </authorList>
    </citation>
    <scope>NUCLEOTIDE SEQUENCE [LARGE SCALE GENOMIC DNA]</scope>
    <source>
        <strain evidence="1 2">CC-JY-1</strain>
    </source>
</reference>